<dbReference type="EMBL" id="JACHNH010000001">
    <property type="protein sequence ID" value="MBB4762722.1"/>
    <property type="molecule type" value="Genomic_DNA"/>
</dbReference>
<dbReference type="RefSeq" id="WP_184994016.1">
    <property type="nucleotide sequence ID" value="NZ_BOMK01000006.1"/>
</dbReference>
<dbReference type="Proteomes" id="UP000578112">
    <property type="component" value="Unassembled WGS sequence"/>
</dbReference>
<feature type="transmembrane region" description="Helical" evidence="1">
    <location>
        <begin position="40"/>
        <end position="64"/>
    </location>
</feature>
<evidence type="ECO:0000256" key="1">
    <source>
        <dbReference type="SAM" id="Phobius"/>
    </source>
</evidence>
<evidence type="ECO:0000313" key="2">
    <source>
        <dbReference type="EMBL" id="MBB4762722.1"/>
    </source>
</evidence>
<evidence type="ECO:0000313" key="3">
    <source>
        <dbReference type="Proteomes" id="UP000578112"/>
    </source>
</evidence>
<keyword evidence="1" id="KW-1133">Transmembrane helix</keyword>
<organism evidence="2 3">
    <name type="scientific">Actinoplanes digitatis</name>
    <dbReference type="NCBI Taxonomy" id="1868"/>
    <lineage>
        <taxon>Bacteria</taxon>
        <taxon>Bacillati</taxon>
        <taxon>Actinomycetota</taxon>
        <taxon>Actinomycetes</taxon>
        <taxon>Micromonosporales</taxon>
        <taxon>Micromonosporaceae</taxon>
        <taxon>Actinoplanes</taxon>
    </lineage>
</organism>
<accession>A0A7W7HXT1</accession>
<sequence>MSYHEKSGTELLAPLNVDPDRPSRVDIAAAMTTGRRKRRLGLAAAGAAVVALAGGTAVGGTLAFDGPGPDPAPERLPACVATPLPMGGYKTIQVTGSDPTGRYVAGRANPVADMRSTVVVWHDNRIARIVKKDRLELTDFTTKGVGVGYEVDGTRAYVYTDGTLTPLKGDRLTADAINEAGVIVGTSAGRPVRWASATADPEPLPLPAGTAQGVVSGLAEDGTIVGRVDLDIGYLWLPDGTHRPIAAPEIDGVPARGFVPVELRNGWIYGDAMVPVDTGGIEATAMRPFRYQLATGRYERLAKQDGTPSFYLGSRLVPLPGDPSVSGRTSYAVTAVSDDNRALAGDSNASSGGAFLPVSWRCEEE</sequence>
<protein>
    <submittedName>
        <fullName evidence="2">Uncharacterized protein</fullName>
    </submittedName>
</protein>
<keyword evidence="1" id="KW-0472">Membrane</keyword>
<reference evidence="2 3" key="1">
    <citation type="submission" date="2020-08" db="EMBL/GenBank/DDBJ databases">
        <title>Sequencing the genomes of 1000 actinobacteria strains.</title>
        <authorList>
            <person name="Klenk H.-P."/>
        </authorList>
    </citation>
    <scope>NUCLEOTIDE SEQUENCE [LARGE SCALE GENOMIC DNA]</scope>
    <source>
        <strain evidence="2 3">DSM 43149</strain>
    </source>
</reference>
<name>A0A7W7HXT1_9ACTN</name>
<gene>
    <name evidence="2" type="ORF">BJ971_003278</name>
</gene>
<dbReference type="AlphaFoldDB" id="A0A7W7HXT1"/>
<proteinExistence type="predicted"/>
<keyword evidence="3" id="KW-1185">Reference proteome</keyword>
<comment type="caution">
    <text evidence="2">The sequence shown here is derived from an EMBL/GenBank/DDBJ whole genome shotgun (WGS) entry which is preliminary data.</text>
</comment>
<keyword evidence="1" id="KW-0812">Transmembrane</keyword>